<evidence type="ECO:0000256" key="2">
    <source>
        <dbReference type="ARBA" id="ARBA00022670"/>
    </source>
</evidence>
<gene>
    <name evidence="11" type="ORF">SAMN04515668_0441</name>
</gene>
<evidence type="ECO:0000313" key="11">
    <source>
        <dbReference type="EMBL" id="SFP81440.1"/>
    </source>
</evidence>
<feature type="region of interest" description="Disordered" evidence="7">
    <location>
        <begin position="28"/>
        <end position="52"/>
    </location>
</feature>
<dbReference type="AlphaFoldDB" id="A0A1I5TEI9"/>
<dbReference type="SUPFAM" id="SSF53474">
    <property type="entry name" value="alpha/beta-Hydrolases"/>
    <property type="match status" value="1"/>
</dbReference>
<proteinExistence type="inferred from homology"/>
<evidence type="ECO:0000256" key="1">
    <source>
        <dbReference type="ARBA" id="ARBA00005228"/>
    </source>
</evidence>
<evidence type="ECO:0000256" key="6">
    <source>
        <dbReference type="ARBA" id="ARBA00081187"/>
    </source>
</evidence>
<organism evidence="11 12">
    <name type="scientific">Hymenobacter arizonensis</name>
    <name type="common">Siccationidurans arizonensis</name>
    <dbReference type="NCBI Taxonomy" id="1227077"/>
    <lineage>
        <taxon>Bacteria</taxon>
        <taxon>Pseudomonadati</taxon>
        <taxon>Bacteroidota</taxon>
        <taxon>Cytophagia</taxon>
        <taxon>Cytophagales</taxon>
        <taxon>Hymenobacteraceae</taxon>
        <taxon>Hymenobacter</taxon>
    </lineage>
</organism>
<feature type="chain" id="PRO_5011779648" description="Proline-specific endopeptidase" evidence="8">
    <location>
        <begin position="26"/>
        <end position="715"/>
    </location>
</feature>
<keyword evidence="3" id="KW-0378">Hydrolase</keyword>
<keyword evidence="2" id="KW-0645">Protease</keyword>
<keyword evidence="8" id="KW-0732">Signal</keyword>
<feature type="compositionally biased region" description="Pro residues" evidence="7">
    <location>
        <begin position="33"/>
        <end position="42"/>
    </location>
</feature>
<dbReference type="Proteomes" id="UP000199029">
    <property type="component" value="Unassembled WGS sequence"/>
</dbReference>
<dbReference type="InterPro" id="IPR029058">
    <property type="entry name" value="AB_hydrolase_fold"/>
</dbReference>
<evidence type="ECO:0000256" key="8">
    <source>
        <dbReference type="SAM" id="SignalP"/>
    </source>
</evidence>
<keyword evidence="12" id="KW-1185">Reference proteome</keyword>
<reference evidence="12" key="1">
    <citation type="submission" date="2016-10" db="EMBL/GenBank/DDBJ databases">
        <authorList>
            <person name="Varghese N."/>
            <person name="Submissions S."/>
        </authorList>
    </citation>
    <scope>NUCLEOTIDE SEQUENCE [LARGE SCALE GENOMIC DNA]</scope>
    <source>
        <strain evidence="12">OR362-8,ATCC BAA-1266,JCM 13504</strain>
    </source>
</reference>
<dbReference type="GO" id="GO:0006508">
    <property type="term" value="P:proteolysis"/>
    <property type="evidence" value="ECO:0007669"/>
    <property type="project" value="UniProtKB-KW"/>
</dbReference>
<evidence type="ECO:0000259" key="10">
    <source>
        <dbReference type="Pfam" id="PF02897"/>
    </source>
</evidence>
<dbReference type="PANTHER" id="PTHR11757:SF19">
    <property type="entry name" value="PROLYL ENDOPEPTIDASE-LIKE"/>
    <property type="match status" value="1"/>
</dbReference>
<feature type="domain" description="Peptidase S9 prolyl oligopeptidase catalytic" evidence="9">
    <location>
        <begin position="498"/>
        <end position="712"/>
    </location>
</feature>
<dbReference type="PRINTS" id="PR00862">
    <property type="entry name" value="PROLIGOPTASE"/>
</dbReference>
<dbReference type="PANTHER" id="PTHR11757">
    <property type="entry name" value="PROTEASE FAMILY S9A OLIGOPEPTIDASE"/>
    <property type="match status" value="1"/>
</dbReference>
<evidence type="ECO:0000256" key="5">
    <source>
        <dbReference type="ARBA" id="ARBA00060121"/>
    </source>
</evidence>
<sequence>MNSSLFCAAALLLVSTSFAPPAAFAQTSSKPGIPMPKPPIAPIKPKQLVSPHGTRTDNYYWLNERENPEVIKYLNEENSYFEQQTSSVKGLEEKLFQEMKGRIKEQDESVPYRDNGYYYHSRFEAGAEYPVYGRRKGNEKAPEEVLLDANQMGKGRAYFAVGGMSVSDNNEVLAFSTDTVSRRLYTLRFKNLKTGKLYPEKIANTEGSPVWAADNKTVFYAKKDPATLLPFQLMRHTLGTDPKQDVLVYEEKDNTFYLGVSHSKSRRFVLLTLGSSLSSEVRYLDRARPTEALKTFLPREADHLYEVEDFGDKFYVRTNWQAPNFRVMSTPIASPAKASWKDVIAHRPDVFVEGMELFKDFLVLNERKEGLLQLRVITWKDQKDHYLKFDELAFTSSIGFNREFDTPVLRYNYTSLSTPSSVYDYDMNTRKSTLRKEQAVLGGFNRADYVTERVFVKARDGKMIPTSIVYKKGFNKDGNAPLLQYAYGSYGANMDPGFSAARLSLLNRGFAYVLCNIRGGQELGRQWFEDGRMGKKINSFNDFIDCSEFLIKQKYTSPQKLFAMGGSAGGLLMGAVVNMRPDLYKGVVAAVPFVDVVTTMSDASIPLTTGEYDQWGNPADKASYDYMLSYSPYDQVKAQAYPNMLVTTGLHDSQVQYFEPAKWVAKLRATKTDNNLLLMHTDMSAGHGGASGRFKSLHDTARNFAFMLMLLGQKA</sequence>
<dbReference type="Gene3D" id="2.130.10.120">
    <property type="entry name" value="Prolyl oligopeptidase, N-terminal domain"/>
    <property type="match status" value="1"/>
</dbReference>
<evidence type="ECO:0000256" key="3">
    <source>
        <dbReference type="ARBA" id="ARBA00022801"/>
    </source>
</evidence>
<dbReference type="Pfam" id="PF02897">
    <property type="entry name" value="Peptidase_S9_N"/>
    <property type="match status" value="1"/>
</dbReference>
<dbReference type="InterPro" id="IPR051543">
    <property type="entry name" value="Serine_Peptidase_S9A"/>
</dbReference>
<dbReference type="EMBL" id="FOXS01000001">
    <property type="protein sequence ID" value="SFP81440.1"/>
    <property type="molecule type" value="Genomic_DNA"/>
</dbReference>
<dbReference type="SUPFAM" id="SSF50993">
    <property type="entry name" value="Peptidase/esterase 'gauge' domain"/>
    <property type="match status" value="1"/>
</dbReference>
<dbReference type="FunFam" id="3.40.50.1820:FF:000005">
    <property type="entry name" value="Prolyl endopeptidase"/>
    <property type="match status" value="1"/>
</dbReference>
<dbReference type="Gene3D" id="3.40.50.1820">
    <property type="entry name" value="alpha/beta hydrolase"/>
    <property type="match status" value="1"/>
</dbReference>
<evidence type="ECO:0000313" key="12">
    <source>
        <dbReference type="Proteomes" id="UP000199029"/>
    </source>
</evidence>
<protein>
    <recommendedName>
        <fullName evidence="6">Proline-specific endopeptidase</fullName>
    </recommendedName>
</protein>
<evidence type="ECO:0000256" key="4">
    <source>
        <dbReference type="ARBA" id="ARBA00022825"/>
    </source>
</evidence>
<comment type="function">
    <text evidence="5">Cleaves peptide bonds on the C-terminal side of prolyl residues within peptides that are up to approximately 30 amino acids long. Has an absolute requirement for an X-Pro bond in the trans configuration immediately preceding the Pro-Y scissible bond.</text>
</comment>
<dbReference type="InterPro" id="IPR002470">
    <property type="entry name" value="Peptidase_S9A"/>
</dbReference>
<feature type="domain" description="Peptidase S9A N-terminal" evidence="10">
    <location>
        <begin position="53"/>
        <end position="438"/>
    </location>
</feature>
<accession>A0A1I5TEI9</accession>
<name>A0A1I5TEI9_HYMAR</name>
<evidence type="ECO:0000256" key="7">
    <source>
        <dbReference type="SAM" id="MobiDB-lite"/>
    </source>
</evidence>
<dbReference type="GO" id="GO:0004252">
    <property type="term" value="F:serine-type endopeptidase activity"/>
    <property type="evidence" value="ECO:0007669"/>
    <property type="project" value="InterPro"/>
</dbReference>
<feature type="signal peptide" evidence="8">
    <location>
        <begin position="1"/>
        <end position="25"/>
    </location>
</feature>
<dbReference type="Pfam" id="PF00326">
    <property type="entry name" value="Peptidase_S9"/>
    <property type="match status" value="1"/>
</dbReference>
<comment type="similarity">
    <text evidence="1">Belongs to the peptidase S9A family.</text>
</comment>
<dbReference type="InterPro" id="IPR023302">
    <property type="entry name" value="Pept_S9A_N"/>
</dbReference>
<keyword evidence="4" id="KW-0720">Serine protease</keyword>
<dbReference type="InterPro" id="IPR001375">
    <property type="entry name" value="Peptidase_S9_cat"/>
</dbReference>
<evidence type="ECO:0000259" key="9">
    <source>
        <dbReference type="Pfam" id="PF00326"/>
    </source>
</evidence>